<feature type="domain" description="CBS" evidence="6">
    <location>
        <begin position="298"/>
        <end position="355"/>
    </location>
</feature>
<dbReference type="PROSITE" id="PS51371">
    <property type="entry name" value="CBS"/>
    <property type="match status" value="2"/>
</dbReference>
<comment type="caution">
    <text evidence="8">The sequence shown here is derived from an EMBL/GenBank/DDBJ whole genome shotgun (WGS) entry which is preliminary data.</text>
</comment>
<evidence type="ECO:0000313" key="8">
    <source>
        <dbReference type="EMBL" id="CAG7631258.1"/>
    </source>
</evidence>
<feature type="domain" description="CBS" evidence="6">
    <location>
        <begin position="235"/>
        <end position="295"/>
    </location>
</feature>
<dbReference type="PROSITE" id="PS51846">
    <property type="entry name" value="CNNM"/>
    <property type="match status" value="1"/>
</dbReference>
<dbReference type="InterPro" id="IPR044751">
    <property type="entry name" value="Ion_transp-like_CBS"/>
</dbReference>
<keyword evidence="4 5" id="KW-0472">Membrane</keyword>
<protein>
    <recommendedName>
        <fullName evidence="10">HlyC/CorC family transporter</fullName>
    </recommendedName>
</protein>
<keyword evidence="2" id="KW-1003">Cell membrane</keyword>
<dbReference type="PANTHER" id="PTHR43099">
    <property type="entry name" value="UPF0053 PROTEIN YRKA"/>
    <property type="match status" value="1"/>
</dbReference>
<feature type="domain" description="CNNM transmembrane" evidence="7">
    <location>
        <begin position="11"/>
        <end position="216"/>
    </location>
</feature>
<dbReference type="SMART" id="SM01091">
    <property type="entry name" value="CorC_HlyC"/>
    <property type="match status" value="1"/>
</dbReference>
<dbReference type="Pfam" id="PF00571">
    <property type="entry name" value="CBS"/>
    <property type="match status" value="2"/>
</dbReference>
<evidence type="ECO:0000259" key="6">
    <source>
        <dbReference type="PROSITE" id="PS51371"/>
    </source>
</evidence>
<dbReference type="InterPro" id="IPR051676">
    <property type="entry name" value="UPF0053_domain"/>
</dbReference>
<dbReference type="PANTHER" id="PTHR43099:SF2">
    <property type="entry name" value="UPF0053 PROTEIN YRKA"/>
    <property type="match status" value="1"/>
</dbReference>
<name>A0ABN7TI59_9BACL</name>
<evidence type="ECO:0000313" key="9">
    <source>
        <dbReference type="Proteomes" id="UP000730618"/>
    </source>
</evidence>
<evidence type="ECO:0000256" key="3">
    <source>
        <dbReference type="PROSITE-ProRule" id="PRU00703"/>
    </source>
</evidence>
<keyword evidence="4 5" id="KW-0812">Transmembrane</keyword>
<gene>
    <name evidence="8" type="ORF">PAECIP111802_01726</name>
</gene>
<keyword evidence="3" id="KW-0129">CBS domain</keyword>
<dbReference type="InterPro" id="IPR000644">
    <property type="entry name" value="CBS_dom"/>
</dbReference>
<keyword evidence="9" id="KW-1185">Reference proteome</keyword>
<dbReference type="CDD" id="cd04590">
    <property type="entry name" value="CBS_pair_CorC_HlyC_assoc"/>
    <property type="match status" value="1"/>
</dbReference>
<accession>A0ABN7TI59</accession>
<evidence type="ECO:0000256" key="5">
    <source>
        <dbReference type="SAM" id="Phobius"/>
    </source>
</evidence>
<evidence type="ECO:0000256" key="1">
    <source>
        <dbReference type="ARBA" id="ARBA00004651"/>
    </source>
</evidence>
<dbReference type="Pfam" id="PF03471">
    <property type="entry name" value="CorC_HlyC"/>
    <property type="match status" value="1"/>
</dbReference>
<evidence type="ECO:0000256" key="4">
    <source>
        <dbReference type="PROSITE-ProRule" id="PRU01193"/>
    </source>
</evidence>
<keyword evidence="4 5" id="KW-1133">Transmembrane helix</keyword>
<dbReference type="InterPro" id="IPR002550">
    <property type="entry name" value="CNNM"/>
</dbReference>
<evidence type="ECO:0000259" key="7">
    <source>
        <dbReference type="PROSITE" id="PS51846"/>
    </source>
</evidence>
<evidence type="ECO:0000256" key="2">
    <source>
        <dbReference type="ARBA" id="ARBA00022475"/>
    </source>
</evidence>
<feature type="transmembrane region" description="Helical" evidence="5">
    <location>
        <begin position="12"/>
        <end position="40"/>
    </location>
</feature>
<feature type="transmembrane region" description="Helical" evidence="5">
    <location>
        <begin position="110"/>
        <end position="131"/>
    </location>
</feature>
<dbReference type="EMBL" id="CAJVCE010000004">
    <property type="protein sequence ID" value="CAG7631258.1"/>
    <property type="molecule type" value="Genomic_DNA"/>
</dbReference>
<organism evidence="8 9">
    <name type="scientific">Paenibacillus allorhizosphaerae</name>
    <dbReference type="NCBI Taxonomy" id="2849866"/>
    <lineage>
        <taxon>Bacteria</taxon>
        <taxon>Bacillati</taxon>
        <taxon>Bacillota</taxon>
        <taxon>Bacilli</taxon>
        <taxon>Bacillales</taxon>
        <taxon>Paenibacillaceae</taxon>
        <taxon>Paenibacillus</taxon>
    </lineage>
</organism>
<dbReference type="Proteomes" id="UP000730618">
    <property type="component" value="Unassembled WGS sequence"/>
</dbReference>
<dbReference type="Pfam" id="PF01595">
    <property type="entry name" value="CNNM"/>
    <property type="match status" value="1"/>
</dbReference>
<reference evidence="8 9" key="1">
    <citation type="submission" date="2021-06" db="EMBL/GenBank/DDBJ databases">
        <authorList>
            <person name="Criscuolo A."/>
        </authorList>
    </citation>
    <scope>NUCLEOTIDE SEQUENCE [LARGE SCALE GENOMIC DNA]</scope>
    <source>
        <strain evidence="9">CIP 111802</strain>
    </source>
</reference>
<sequence>MSLEGHSTGFDFMAIALNLMIVFILVLLNGFFVAAEFALVKVRQTRLQQLAGEGNGKAKYALAVTRKLDAYLSSTQLGITLASLGLGWVGEPAISHLIVEPLFHAMGIGLAWYANALSVFIGFAVITFLHIVLGELAPKSLAIQKSEGTSLWLSAPLMMFYKIFYPVIWLLNGAANKLLKLIGVQPASELEAAHTEEEIRILMDESAKSGHINKDELALFDNIFEFSDRIAREIMQPRTDMECLFTELSFAENLKIVYETKHTRYPVAKDDKDEIIGFVHVSDLLLADPDKEHDLREFLRPVLMVPESMEISYVLKLMQRKRSQIAVVIDEYGGTAGLITTEDILEEIVGEIHDEFDEGERSEIEKQGDAYSVDGRVLIEDLNDMLHLGIEDEEVDSVGGWLFKMLEENVVKGRKLEHGGFLYEITEVERLRIMRVSIRRILTEVPIMTEVSQLHNE</sequence>
<feature type="transmembrane region" description="Helical" evidence="5">
    <location>
        <begin position="151"/>
        <end position="171"/>
    </location>
</feature>
<evidence type="ECO:0008006" key="10">
    <source>
        <dbReference type="Google" id="ProtNLM"/>
    </source>
</evidence>
<proteinExistence type="predicted"/>
<dbReference type="InterPro" id="IPR005170">
    <property type="entry name" value="Transptr-assoc_dom"/>
</dbReference>
<comment type="subcellular location">
    <subcellularLocation>
        <location evidence="1">Cell membrane</location>
        <topology evidence="1">Multi-pass membrane protein</topology>
    </subcellularLocation>
</comment>